<dbReference type="Proteomes" id="UP000522720">
    <property type="component" value="Unassembled WGS sequence"/>
</dbReference>
<evidence type="ECO:0000313" key="1">
    <source>
        <dbReference type="EMBL" id="NKZ19409.1"/>
    </source>
</evidence>
<gene>
    <name evidence="1" type="ORF">HF992_00825</name>
</gene>
<comment type="caution">
    <text evidence="1">The sequence shown here is derived from an EMBL/GenBank/DDBJ whole genome shotgun (WGS) entry which is preliminary data.</text>
</comment>
<sequence>MKLILKSMSVKNLLFVVSFMVHLIPKKLLKTQKNFGITTIALQNAPTWLRDSSQGLLDRRGKGLNSKPNLTPEEALQLKIKQLEERNRYLEMEVGLLAVACCQSCRHLVPNAWTSLAGLSVTRFASNG</sequence>
<proteinExistence type="predicted"/>
<accession>A0A7X6MX70</accession>
<keyword evidence="2" id="KW-1185">Reference proteome</keyword>
<reference evidence="1 2" key="1">
    <citation type="submission" date="2020-04" db="EMBL/GenBank/DDBJ databases">
        <title>MicrobeNet Type strains.</title>
        <authorList>
            <person name="Nicholson A.C."/>
        </authorList>
    </citation>
    <scope>NUCLEOTIDE SEQUENCE [LARGE SCALE GENOMIC DNA]</scope>
    <source>
        <strain evidence="1 2">CCUG 69612</strain>
    </source>
</reference>
<organism evidence="1 2">
    <name type="scientific">Streptococcus ovuberis</name>
    <dbReference type="NCBI Taxonomy" id="1936207"/>
    <lineage>
        <taxon>Bacteria</taxon>
        <taxon>Bacillati</taxon>
        <taxon>Bacillota</taxon>
        <taxon>Bacilli</taxon>
        <taxon>Lactobacillales</taxon>
        <taxon>Streptococcaceae</taxon>
        <taxon>Streptococcus</taxon>
    </lineage>
</organism>
<protein>
    <submittedName>
        <fullName evidence="1">Uncharacterized protein</fullName>
    </submittedName>
</protein>
<evidence type="ECO:0000313" key="2">
    <source>
        <dbReference type="Proteomes" id="UP000522720"/>
    </source>
</evidence>
<dbReference type="EMBL" id="JAAXPR010000001">
    <property type="protein sequence ID" value="NKZ19409.1"/>
    <property type="molecule type" value="Genomic_DNA"/>
</dbReference>
<name>A0A7X6MX70_9STRE</name>
<dbReference type="AlphaFoldDB" id="A0A7X6MX70"/>